<feature type="transmembrane region" description="Helical" evidence="7">
    <location>
        <begin position="382"/>
        <end position="400"/>
    </location>
</feature>
<feature type="transmembrane region" description="Helical" evidence="7">
    <location>
        <begin position="585"/>
        <end position="604"/>
    </location>
</feature>
<evidence type="ECO:0000259" key="9">
    <source>
        <dbReference type="Pfam" id="PF21082"/>
    </source>
</evidence>
<evidence type="ECO:0000313" key="10">
    <source>
        <dbReference type="EMBL" id="AYD46668.1"/>
    </source>
</evidence>
<evidence type="ECO:0000256" key="5">
    <source>
        <dbReference type="ARBA" id="ARBA00022989"/>
    </source>
</evidence>
<feature type="transmembrane region" description="Helical" evidence="7">
    <location>
        <begin position="302"/>
        <end position="323"/>
    </location>
</feature>
<dbReference type="Gene3D" id="1.10.287.1260">
    <property type="match status" value="1"/>
</dbReference>
<dbReference type="Pfam" id="PF21082">
    <property type="entry name" value="MS_channel_3rd"/>
    <property type="match status" value="1"/>
</dbReference>
<evidence type="ECO:0000256" key="4">
    <source>
        <dbReference type="ARBA" id="ARBA00022692"/>
    </source>
</evidence>
<dbReference type="InterPro" id="IPR010920">
    <property type="entry name" value="LSM_dom_sf"/>
</dbReference>
<feature type="transmembrane region" description="Helical" evidence="7">
    <location>
        <begin position="449"/>
        <end position="472"/>
    </location>
</feature>
<dbReference type="PROSITE" id="PS51257">
    <property type="entry name" value="PROKAR_LIPOPROTEIN"/>
    <property type="match status" value="1"/>
</dbReference>
<evidence type="ECO:0000256" key="1">
    <source>
        <dbReference type="ARBA" id="ARBA00004651"/>
    </source>
</evidence>
<evidence type="ECO:0000256" key="3">
    <source>
        <dbReference type="ARBA" id="ARBA00022475"/>
    </source>
</evidence>
<dbReference type="InterPro" id="IPR011014">
    <property type="entry name" value="MscS_channel_TM-2"/>
</dbReference>
<dbReference type="OrthoDB" id="9809206at2"/>
<evidence type="ECO:0000256" key="2">
    <source>
        <dbReference type="ARBA" id="ARBA00008017"/>
    </source>
</evidence>
<feature type="transmembrane region" description="Helical" evidence="7">
    <location>
        <begin position="329"/>
        <end position="347"/>
    </location>
</feature>
<organism evidence="10 11">
    <name type="scientific">Arachidicoccus soli</name>
    <dbReference type="NCBI Taxonomy" id="2341117"/>
    <lineage>
        <taxon>Bacteria</taxon>
        <taxon>Pseudomonadati</taxon>
        <taxon>Bacteroidota</taxon>
        <taxon>Chitinophagia</taxon>
        <taxon>Chitinophagales</taxon>
        <taxon>Chitinophagaceae</taxon>
        <taxon>Arachidicoccus</taxon>
    </lineage>
</organism>
<dbReference type="SUPFAM" id="SSF82861">
    <property type="entry name" value="Mechanosensitive channel protein MscS (YggB), transmembrane region"/>
    <property type="match status" value="1"/>
</dbReference>
<name>A0A386HL95_9BACT</name>
<dbReference type="EMBL" id="CP032489">
    <property type="protein sequence ID" value="AYD46668.1"/>
    <property type="molecule type" value="Genomic_DNA"/>
</dbReference>
<evidence type="ECO:0000259" key="8">
    <source>
        <dbReference type="Pfam" id="PF00924"/>
    </source>
</evidence>
<dbReference type="SUPFAM" id="SSF82689">
    <property type="entry name" value="Mechanosensitive channel protein MscS (YggB), C-terminal domain"/>
    <property type="match status" value="1"/>
</dbReference>
<protein>
    <recommendedName>
        <fullName evidence="12">Mechanosensitive ion channel protein</fullName>
    </recommendedName>
</protein>
<dbReference type="KEGG" id="ark:D6B99_02970"/>
<dbReference type="AlphaFoldDB" id="A0A386HL95"/>
<dbReference type="InterPro" id="IPR006685">
    <property type="entry name" value="MscS_channel_2nd"/>
</dbReference>
<keyword evidence="11" id="KW-1185">Reference proteome</keyword>
<dbReference type="InterPro" id="IPR052702">
    <property type="entry name" value="MscS-like_channel"/>
</dbReference>
<dbReference type="InterPro" id="IPR023408">
    <property type="entry name" value="MscS_beta-dom_sf"/>
</dbReference>
<feature type="transmembrane region" description="Helical" evidence="7">
    <location>
        <begin position="498"/>
        <end position="520"/>
    </location>
</feature>
<dbReference type="Gene3D" id="3.30.70.100">
    <property type="match status" value="1"/>
</dbReference>
<accession>A0A386HL95</accession>
<dbReference type="GO" id="GO:0008381">
    <property type="term" value="F:mechanosensitive monoatomic ion channel activity"/>
    <property type="evidence" value="ECO:0007669"/>
    <property type="project" value="UniProtKB-ARBA"/>
</dbReference>
<feature type="transmembrane region" description="Helical" evidence="7">
    <location>
        <begin position="420"/>
        <end position="437"/>
    </location>
</feature>
<feature type="domain" description="Mechanosensitive ion channel MscS C-terminal" evidence="9">
    <location>
        <begin position="702"/>
        <end position="760"/>
    </location>
</feature>
<gene>
    <name evidence="10" type="ORF">D6B99_02970</name>
</gene>
<dbReference type="SUPFAM" id="SSF50182">
    <property type="entry name" value="Sm-like ribonucleoproteins"/>
    <property type="match status" value="1"/>
</dbReference>
<feature type="transmembrane region" description="Helical" evidence="7">
    <location>
        <begin position="263"/>
        <end position="281"/>
    </location>
</feature>
<keyword evidence="3" id="KW-1003">Cell membrane</keyword>
<dbReference type="InterPro" id="IPR049278">
    <property type="entry name" value="MS_channel_C"/>
</dbReference>
<evidence type="ECO:0000256" key="7">
    <source>
        <dbReference type="SAM" id="Phobius"/>
    </source>
</evidence>
<dbReference type="PANTHER" id="PTHR30347">
    <property type="entry name" value="POTASSIUM CHANNEL RELATED"/>
    <property type="match status" value="1"/>
</dbReference>
<comment type="similarity">
    <text evidence="2">Belongs to the MscS (TC 1.A.23) family.</text>
</comment>
<dbReference type="PANTHER" id="PTHR30347:SF1">
    <property type="entry name" value="MECHANOSENSITIVE CHANNEL MSCK"/>
    <property type="match status" value="1"/>
</dbReference>
<feature type="domain" description="Mechanosensitive ion channel MscS" evidence="8">
    <location>
        <begin position="627"/>
        <end position="694"/>
    </location>
</feature>
<dbReference type="GO" id="GO:0005886">
    <property type="term" value="C:plasma membrane"/>
    <property type="evidence" value="ECO:0007669"/>
    <property type="project" value="UniProtKB-SubCell"/>
</dbReference>
<reference evidence="10 11" key="1">
    <citation type="submission" date="2018-09" db="EMBL/GenBank/DDBJ databases">
        <title>Arachidicoccus sp. nov., a bacterium isolated from soil.</title>
        <authorList>
            <person name="Weon H.-Y."/>
            <person name="Kwon S.-W."/>
            <person name="Lee S.A."/>
        </authorList>
    </citation>
    <scope>NUCLEOTIDE SEQUENCE [LARGE SCALE GENOMIC DNA]</scope>
    <source>
        <strain evidence="10 11">KIS59-12</strain>
    </source>
</reference>
<evidence type="ECO:0008006" key="12">
    <source>
        <dbReference type="Google" id="ProtNLM"/>
    </source>
</evidence>
<dbReference type="Gene3D" id="2.30.30.60">
    <property type="match status" value="1"/>
</dbReference>
<dbReference type="Pfam" id="PF00924">
    <property type="entry name" value="MS_channel_2nd"/>
    <property type="match status" value="1"/>
</dbReference>
<dbReference type="InterPro" id="IPR011066">
    <property type="entry name" value="MscS_channel_C_sf"/>
</dbReference>
<keyword evidence="5 7" id="KW-1133">Transmembrane helix</keyword>
<feature type="transmembrane region" description="Helical" evidence="7">
    <location>
        <begin position="354"/>
        <end position="370"/>
    </location>
</feature>
<proteinExistence type="inferred from homology"/>
<dbReference type="Proteomes" id="UP000266118">
    <property type="component" value="Chromosome"/>
</dbReference>
<evidence type="ECO:0000256" key="6">
    <source>
        <dbReference type="ARBA" id="ARBA00023136"/>
    </source>
</evidence>
<feature type="transmembrane region" description="Helical" evidence="7">
    <location>
        <begin position="540"/>
        <end position="565"/>
    </location>
</feature>
<keyword evidence="4 7" id="KW-0812">Transmembrane</keyword>
<keyword evidence="6 7" id="KW-0472">Membrane</keyword>
<comment type="subcellular location">
    <subcellularLocation>
        <location evidence="1">Cell membrane</location>
        <topology evidence="1">Multi-pass membrane protein</topology>
    </subcellularLocation>
</comment>
<evidence type="ECO:0000313" key="11">
    <source>
        <dbReference type="Proteomes" id="UP000266118"/>
    </source>
</evidence>
<sequence length="807" mass="91771">MFFTKNIIRNLVIVAVLCIVYSCSYAQIQDSTRPSRVSAASAALGQDTLVSYIVKKVESYSFKIKRDQSTIKRDIKVAPIKEALPSIKKTLDAFSKRLNEKGRPMNLRGLNTSEIILQENSDRLLDLQSTLNDYFNTLVLDNISLKQIRKDKLLRTYVSDTSLRNQMQSIIQNAIELDSTQKSILAKVTVLKNKVSVILLQSNDIISEIKYLTANVKIRMWGQEDESIFEDRPSEYNQSLTAITLSSLYINAKVLGNYLSNKWDSISFAFLLFVFIVFWCYSNIRRVKKMPEAKEVLAQVFFLKRSVFAACLMVFFTYLPFFFQNSQMSFLHTCELLRLISLSYLLYPFLSKSFKPIWFIFCLLWLYLALDDLLLDPALAERWMLIIADILLIIICIKILKNINDIFIKVANSPATKPLVIFCMAISFLSLLFNISGRPTLAKILGVTAIQSLFIGITLKVFSTIVIESIYLQSEAYKESKFSEFINFKILQHRLKKFLWFVAIIVWGISLLIDFDLYAFESNRFNLFLNANRAIGNMNFTYASVAIFIGIIWLSSIISSIVNFFFNQQRSKDVIKKNTIGSMMLLIRLAIWSIGFIIAVAAAGIPLDKISIMLGALGVGIGFGLQNITNNLVSGIILAFERPIQIGDHIEIGNKAGVVDEIGVRSSKIKSFDGSDIIVPNGDFLSQHVINWTKQDRRKRLNFVIGVSYDSNLNSVKEIIEKTIEANENVLKENPPIILVHDFGASAINIDVFFWVEDLFIANSTKTRVMIEVYDNLIKNKIVIPYPIVTVLQENKETDNKEVSDTK</sequence>